<sequence length="289" mass="30962">MSDSTETSASVADSKSSAPKKAVKSGLAKVIPTDRVSFDKQASALRAYAAASGREKKAVTNEEVSAVMSDLVASSISLCNPFFSDAGLLVQEGRKLRPVEAVFDFQHAYEWNADTAGHKLGPVFSQHWATKCLVPKLAFRQLSKDEAISFLAEESKATTSHRKNLETLLEFLSFAGVIRLDGNAVFKTANQNPPATGKEATAAATPSPSEPPPTAKAIDDPTADLDPMIQGLFKKLPKSGDWGVADRIKWLQTAASIFGLIYTNSDTDVSDEISVMGKSSNNKNKDPQP</sequence>
<keyword evidence="3" id="KW-1185">Reference proteome</keyword>
<evidence type="ECO:0000313" key="2">
    <source>
        <dbReference type="EMBL" id="MBM7125652.1"/>
    </source>
</evidence>
<dbReference type="Proteomes" id="UP001430149">
    <property type="component" value="Unassembled WGS sequence"/>
</dbReference>
<name>A0ABS2K4H7_9GAMM</name>
<feature type="compositionally biased region" description="Low complexity" evidence="1">
    <location>
        <begin position="198"/>
        <end position="207"/>
    </location>
</feature>
<dbReference type="EMBL" id="JADIKE010000035">
    <property type="protein sequence ID" value="MBM7125652.1"/>
    <property type="molecule type" value="Genomic_DNA"/>
</dbReference>
<protein>
    <submittedName>
        <fullName evidence="2">Uncharacterized protein</fullName>
    </submittedName>
</protein>
<gene>
    <name evidence="2" type="ORF">ISP19_09690</name>
</gene>
<feature type="region of interest" description="Disordered" evidence="1">
    <location>
        <begin position="190"/>
        <end position="222"/>
    </location>
</feature>
<feature type="region of interest" description="Disordered" evidence="1">
    <location>
        <begin position="1"/>
        <end position="26"/>
    </location>
</feature>
<accession>A0ABS2K4H7</accession>
<comment type="caution">
    <text evidence="2">The sequence shown here is derived from an EMBL/GenBank/DDBJ whole genome shotgun (WGS) entry which is preliminary data.</text>
</comment>
<evidence type="ECO:0000256" key="1">
    <source>
        <dbReference type="SAM" id="MobiDB-lite"/>
    </source>
</evidence>
<reference evidence="2" key="1">
    <citation type="submission" date="2020-10" db="EMBL/GenBank/DDBJ databases">
        <title>Phylogeny of dyella-like bacteria.</title>
        <authorList>
            <person name="Fu J."/>
        </authorList>
    </citation>
    <scope>NUCLEOTIDE SEQUENCE</scope>
    <source>
        <strain evidence="2">DHOC52</strain>
    </source>
</reference>
<evidence type="ECO:0000313" key="3">
    <source>
        <dbReference type="Proteomes" id="UP001430149"/>
    </source>
</evidence>
<organism evidence="2 3">
    <name type="scientific">Dyella flava</name>
    <dbReference type="NCBI Taxonomy" id="1920170"/>
    <lineage>
        <taxon>Bacteria</taxon>
        <taxon>Pseudomonadati</taxon>
        <taxon>Pseudomonadota</taxon>
        <taxon>Gammaproteobacteria</taxon>
        <taxon>Lysobacterales</taxon>
        <taxon>Rhodanobacteraceae</taxon>
        <taxon>Dyella</taxon>
    </lineage>
</organism>
<feature type="compositionally biased region" description="Low complexity" evidence="1">
    <location>
        <begin position="8"/>
        <end position="20"/>
    </location>
</feature>
<proteinExistence type="predicted"/>
<dbReference type="RefSeq" id="WP_204681223.1">
    <property type="nucleotide sequence ID" value="NZ_BSNR01000001.1"/>
</dbReference>